<dbReference type="InterPro" id="IPR018531">
    <property type="entry name" value="DUF1993"/>
</dbReference>
<dbReference type="PANTHER" id="PTHR36922:SF1">
    <property type="entry name" value="DUF1993 DOMAIN-CONTAINING PROTEIN"/>
    <property type="match status" value="1"/>
</dbReference>
<sequence length="171" mass="18535">MTLSLYDISVPALVRGLQNLSHQIDKAVAFARESGVDADDFVQARLAADMLTFAGQVQRASDTAKFGAARLSGGQSPSFPDDETTLEQLQARIASTVAYLQGVPAGEIEGQEAREIRFTAGQNELQFSGADYVRTFLLPNFYFHLTIAYGLLRHKGVPLGKLDFLRGAQPG</sequence>
<keyword evidence="2" id="KW-1185">Reference proteome</keyword>
<accession>A0ABV7USF0</accession>
<dbReference type="SUPFAM" id="SSF109854">
    <property type="entry name" value="DinB/YfiT-like putative metalloenzymes"/>
    <property type="match status" value="1"/>
</dbReference>
<dbReference type="EMBL" id="JBHRYF010000001">
    <property type="protein sequence ID" value="MFC3659551.1"/>
    <property type="molecule type" value="Genomic_DNA"/>
</dbReference>
<dbReference type="Pfam" id="PF09351">
    <property type="entry name" value="DUF1993"/>
    <property type="match status" value="1"/>
</dbReference>
<proteinExistence type="predicted"/>
<comment type="caution">
    <text evidence="1">The sequence shown here is derived from an EMBL/GenBank/DDBJ whole genome shotgun (WGS) entry which is preliminary data.</text>
</comment>
<gene>
    <name evidence="1" type="ORF">ACFOM9_05575</name>
</gene>
<evidence type="ECO:0000313" key="2">
    <source>
        <dbReference type="Proteomes" id="UP001595724"/>
    </source>
</evidence>
<name>A0ABV7USF0_9GAMM</name>
<protein>
    <submittedName>
        <fullName evidence="1">DUF1993 family protein</fullName>
    </submittedName>
</protein>
<dbReference type="PANTHER" id="PTHR36922">
    <property type="entry name" value="BLL2446 PROTEIN"/>
    <property type="match status" value="1"/>
</dbReference>
<evidence type="ECO:0000313" key="1">
    <source>
        <dbReference type="EMBL" id="MFC3659551.1"/>
    </source>
</evidence>
<organism evidence="1 2">
    <name type="scientific">Luteimonas notoginsengisoli</name>
    <dbReference type="NCBI Taxonomy" id="1578200"/>
    <lineage>
        <taxon>Bacteria</taxon>
        <taxon>Pseudomonadati</taxon>
        <taxon>Pseudomonadota</taxon>
        <taxon>Gammaproteobacteria</taxon>
        <taxon>Lysobacterales</taxon>
        <taxon>Lysobacteraceae</taxon>
        <taxon>Luteimonas</taxon>
    </lineage>
</organism>
<dbReference type="Proteomes" id="UP001595724">
    <property type="component" value="Unassembled WGS sequence"/>
</dbReference>
<dbReference type="RefSeq" id="WP_386707129.1">
    <property type="nucleotide sequence ID" value="NZ_JBHRYF010000001.1"/>
</dbReference>
<dbReference type="Gene3D" id="1.20.120.450">
    <property type="entry name" value="dinb family like domain"/>
    <property type="match status" value="1"/>
</dbReference>
<dbReference type="InterPro" id="IPR034660">
    <property type="entry name" value="DinB/YfiT-like"/>
</dbReference>
<reference evidence="2" key="1">
    <citation type="journal article" date="2019" name="Int. J. Syst. Evol. Microbiol.">
        <title>The Global Catalogue of Microorganisms (GCM) 10K type strain sequencing project: providing services to taxonomists for standard genome sequencing and annotation.</title>
        <authorList>
            <consortium name="The Broad Institute Genomics Platform"/>
            <consortium name="The Broad Institute Genome Sequencing Center for Infectious Disease"/>
            <person name="Wu L."/>
            <person name="Ma J."/>
        </authorList>
    </citation>
    <scope>NUCLEOTIDE SEQUENCE [LARGE SCALE GENOMIC DNA]</scope>
    <source>
        <strain evidence="2">KCTC 42211</strain>
    </source>
</reference>